<dbReference type="EMBL" id="FQXM01000006">
    <property type="protein sequence ID" value="SHH50047.1"/>
    <property type="molecule type" value="Genomic_DNA"/>
</dbReference>
<feature type="site" description="Important for catalytic activity and assists the phosphoryl transfer reaction to Asp8 by balancing charge and orienting the reacting groups" evidence="13">
    <location>
        <position position="116"/>
    </location>
</feature>
<dbReference type="GO" id="GO:0008801">
    <property type="term" value="F:beta-phosphoglucomutase activity"/>
    <property type="evidence" value="ECO:0007669"/>
    <property type="project" value="UniProtKB-EC"/>
</dbReference>
<dbReference type="InterPro" id="IPR051600">
    <property type="entry name" value="Beta-PGM-like"/>
</dbReference>
<dbReference type="InterPro" id="IPR023214">
    <property type="entry name" value="HAD_sf"/>
</dbReference>
<evidence type="ECO:0000256" key="12">
    <source>
        <dbReference type="PIRSR" id="PIRSR610972-3"/>
    </source>
</evidence>
<gene>
    <name evidence="14" type="ORF">SAMN02745207_01298</name>
</gene>
<feature type="active site" description="Proton donor/acceptor" evidence="10">
    <location>
        <position position="11"/>
    </location>
</feature>
<evidence type="ECO:0000313" key="15">
    <source>
        <dbReference type="Proteomes" id="UP000184447"/>
    </source>
</evidence>
<dbReference type="SFLD" id="SFLDG01129">
    <property type="entry name" value="C1.5:_HAD__Beta-PGM__Phosphata"/>
    <property type="match status" value="1"/>
</dbReference>
<keyword evidence="6" id="KW-0119">Carbohydrate metabolism</keyword>
<evidence type="ECO:0000313" key="14">
    <source>
        <dbReference type="EMBL" id="SHH50047.1"/>
    </source>
</evidence>
<comment type="catalytic activity">
    <reaction evidence="7">
        <text>beta-D-glucose 1-phosphate = beta-D-glucose 6-phosphate</text>
        <dbReference type="Rhea" id="RHEA:20113"/>
        <dbReference type="ChEBI" id="CHEBI:57684"/>
        <dbReference type="ChEBI" id="CHEBI:58247"/>
        <dbReference type="EC" id="5.4.2.6"/>
    </reaction>
</comment>
<dbReference type="Gene3D" id="3.40.50.1000">
    <property type="entry name" value="HAD superfamily/HAD-like"/>
    <property type="match status" value="1"/>
</dbReference>
<feature type="binding site" evidence="11">
    <location>
        <position position="52"/>
    </location>
    <ligand>
        <name>substrate</name>
    </ligand>
</feature>
<accession>A0A1M5TH21</accession>
<dbReference type="STRING" id="1121316.SAMN02745207_01298"/>
<evidence type="ECO:0000256" key="1">
    <source>
        <dbReference type="ARBA" id="ARBA00006171"/>
    </source>
</evidence>
<feature type="binding site" evidence="11">
    <location>
        <position position="78"/>
    </location>
    <ligand>
        <name>substrate</name>
    </ligand>
</feature>
<dbReference type="GO" id="GO:0005975">
    <property type="term" value="P:carbohydrate metabolic process"/>
    <property type="evidence" value="ECO:0007669"/>
    <property type="project" value="InterPro"/>
</dbReference>
<dbReference type="Proteomes" id="UP000184447">
    <property type="component" value="Unassembled WGS sequence"/>
</dbReference>
<dbReference type="GO" id="GO:0000287">
    <property type="term" value="F:magnesium ion binding"/>
    <property type="evidence" value="ECO:0007669"/>
    <property type="project" value="InterPro"/>
</dbReference>
<keyword evidence="3 12" id="KW-0479">Metal-binding</keyword>
<evidence type="ECO:0000256" key="11">
    <source>
        <dbReference type="PIRSR" id="PIRSR610972-2"/>
    </source>
</evidence>
<dbReference type="SUPFAM" id="SSF56784">
    <property type="entry name" value="HAD-like"/>
    <property type="match status" value="1"/>
</dbReference>
<dbReference type="SFLD" id="SFLDG01135">
    <property type="entry name" value="C1.5.6:_HAD__Beta-PGM__Phospha"/>
    <property type="match status" value="1"/>
</dbReference>
<sequence>MCIKAFIFDLDGVITDTAEYHFLAWEKTAKILDIPFDRAFNENLKGVSRMESLEKILVNGNKQNDLTYEEKLKLAYDKNQYYVELIEQITEKDLLPGIEDLLKELKQKKIKIGLASASKNAITVIQGLKVGKYFDFIADAAICKNSKPAPDIFLMAAEGLGLEAKYCVGVEDAEAGIEAIKAAKMFSVGVGEPISMRKADMIVANTKELSLKKIIENYKLG</sequence>
<dbReference type="EC" id="5.4.2.6" evidence="8"/>
<protein>
    <recommendedName>
        <fullName evidence="9">Beta-phosphoglucomutase</fullName>
        <ecNumber evidence="8">5.4.2.6</ecNumber>
    </recommendedName>
</protein>
<evidence type="ECO:0000256" key="4">
    <source>
        <dbReference type="ARBA" id="ARBA00022842"/>
    </source>
</evidence>
<evidence type="ECO:0000256" key="5">
    <source>
        <dbReference type="ARBA" id="ARBA00023235"/>
    </source>
</evidence>
<proteinExistence type="inferred from homology"/>
<reference evidence="14 15" key="1">
    <citation type="submission" date="2016-11" db="EMBL/GenBank/DDBJ databases">
        <authorList>
            <person name="Jaros S."/>
            <person name="Januszkiewicz K."/>
            <person name="Wedrychowicz H."/>
        </authorList>
    </citation>
    <scope>NUCLEOTIDE SEQUENCE [LARGE SCALE GENOMIC DNA]</scope>
    <source>
        <strain evidence="14 15">DSM 8605</strain>
    </source>
</reference>
<dbReference type="OrthoDB" id="9797743at2"/>
<comment type="cofactor">
    <cofactor evidence="12">
        <name>Mg(2+)</name>
        <dbReference type="ChEBI" id="CHEBI:18420"/>
    </cofactor>
    <text evidence="12">Binds 2 magnesium ions per subunit.</text>
</comment>
<evidence type="ECO:0000256" key="13">
    <source>
        <dbReference type="PIRSR" id="PIRSR610972-4"/>
    </source>
</evidence>
<keyword evidence="15" id="KW-1185">Reference proteome</keyword>
<dbReference type="InterPro" id="IPR006439">
    <property type="entry name" value="HAD-SF_hydro_IA"/>
</dbReference>
<evidence type="ECO:0000256" key="7">
    <source>
        <dbReference type="ARBA" id="ARBA00044926"/>
    </source>
</evidence>
<keyword evidence="5" id="KW-0413">Isomerase</keyword>
<dbReference type="InterPro" id="IPR023198">
    <property type="entry name" value="PGP-like_dom2"/>
</dbReference>
<evidence type="ECO:0000256" key="3">
    <source>
        <dbReference type="ARBA" id="ARBA00022723"/>
    </source>
</evidence>
<organism evidence="14 15">
    <name type="scientific">Clostridium grantii DSM 8605</name>
    <dbReference type="NCBI Taxonomy" id="1121316"/>
    <lineage>
        <taxon>Bacteria</taxon>
        <taxon>Bacillati</taxon>
        <taxon>Bacillota</taxon>
        <taxon>Clostridia</taxon>
        <taxon>Eubacteriales</taxon>
        <taxon>Clostridiaceae</taxon>
        <taxon>Clostridium</taxon>
    </lineage>
</organism>
<evidence type="ECO:0000256" key="9">
    <source>
        <dbReference type="ARBA" id="ARBA00044991"/>
    </source>
</evidence>
<evidence type="ECO:0000256" key="8">
    <source>
        <dbReference type="ARBA" id="ARBA00044968"/>
    </source>
</evidence>
<dbReference type="PANTHER" id="PTHR46193:SF18">
    <property type="entry name" value="HEXITOL PHOSPHATASE B"/>
    <property type="match status" value="1"/>
</dbReference>
<feature type="binding site" evidence="11">
    <location>
        <begin position="116"/>
        <end position="120"/>
    </location>
    <ligand>
        <name>substrate</name>
    </ligand>
</feature>
<dbReference type="InterPro" id="IPR036412">
    <property type="entry name" value="HAD-like_sf"/>
</dbReference>
<dbReference type="SFLD" id="SFLDS00003">
    <property type="entry name" value="Haloacid_Dehalogenase"/>
    <property type="match status" value="1"/>
</dbReference>
<feature type="binding site" evidence="12">
    <location>
        <position position="9"/>
    </location>
    <ligand>
        <name>Mg(2+)</name>
        <dbReference type="ChEBI" id="CHEBI:18420"/>
    </ligand>
</feature>
<evidence type="ECO:0000256" key="10">
    <source>
        <dbReference type="PIRSR" id="PIRSR610972-1"/>
    </source>
</evidence>
<keyword evidence="4 12" id="KW-0460">Magnesium</keyword>
<dbReference type="Pfam" id="PF00702">
    <property type="entry name" value="Hydrolase"/>
    <property type="match status" value="1"/>
</dbReference>
<feature type="binding site" evidence="11">
    <location>
        <position position="147"/>
    </location>
    <ligand>
        <name>substrate</name>
    </ligand>
</feature>
<keyword evidence="2" id="KW-0597">Phosphoprotein</keyword>
<dbReference type="NCBIfam" id="TIGR01509">
    <property type="entry name" value="HAD-SF-IA-v3"/>
    <property type="match status" value="1"/>
</dbReference>
<dbReference type="CDD" id="cd02598">
    <property type="entry name" value="HAD_BPGM"/>
    <property type="match status" value="1"/>
</dbReference>
<dbReference type="RefSeq" id="WP_073337624.1">
    <property type="nucleotide sequence ID" value="NZ_FQXM01000006.1"/>
</dbReference>
<feature type="binding site" evidence="11">
    <location>
        <begin position="44"/>
        <end position="49"/>
    </location>
    <ligand>
        <name>substrate</name>
    </ligand>
</feature>
<feature type="binding site" evidence="11">
    <location>
        <begin position="9"/>
        <end position="11"/>
    </location>
    <ligand>
        <name>substrate</name>
    </ligand>
</feature>
<dbReference type="InterPro" id="IPR010976">
    <property type="entry name" value="B-phosphoglucomutase_hydrolase"/>
</dbReference>
<feature type="site" description="Important for catalytic activity and assists the phosphoryl transfer reaction to Asp8 by balancing charge and orienting the reacting groups" evidence="13">
    <location>
        <position position="147"/>
    </location>
</feature>
<evidence type="ECO:0000256" key="6">
    <source>
        <dbReference type="ARBA" id="ARBA00023277"/>
    </source>
</evidence>
<dbReference type="SFLD" id="SFLDF00046">
    <property type="entry name" value="beta-phosphoglucomutase"/>
    <property type="match status" value="1"/>
</dbReference>
<dbReference type="NCBIfam" id="TIGR01990">
    <property type="entry name" value="bPGM"/>
    <property type="match status" value="1"/>
</dbReference>
<dbReference type="InterPro" id="IPR010972">
    <property type="entry name" value="Beta-PGM"/>
</dbReference>
<evidence type="ECO:0000256" key="2">
    <source>
        <dbReference type="ARBA" id="ARBA00022553"/>
    </source>
</evidence>
<comment type="similarity">
    <text evidence="1">Belongs to the HAD-like hydrolase superfamily. CbbY/CbbZ/Gph/YieH family.</text>
</comment>
<name>A0A1M5TH21_9CLOT</name>
<dbReference type="NCBIfam" id="TIGR02009">
    <property type="entry name" value="PGMB-YQAB-SF"/>
    <property type="match status" value="1"/>
</dbReference>
<dbReference type="Gene3D" id="1.10.150.240">
    <property type="entry name" value="Putative phosphatase, domain 2"/>
    <property type="match status" value="1"/>
</dbReference>
<feature type="binding site" evidence="12">
    <location>
        <position position="172"/>
    </location>
    <ligand>
        <name>Mg(2+)</name>
        <dbReference type="ChEBI" id="CHEBI:18420"/>
    </ligand>
</feature>
<feature type="binding site" evidence="12">
    <location>
        <position position="11"/>
    </location>
    <ligand>
        <name>Mg(2+)</name>
        <dbReference type="ChEBI" id="CHEBI:18420"/>
    </ligand>
</feature>
<dbReference type="PANTHER" id="PTHR46193">
    <property type="entry name" value="6-PHOSPHOGLUCONATE PHOSPHATASE"/>
    <property type="match status" value="1"/>
</dbReference>
<feature type="binding site" evidence="12">
    <location>
        <position position="171"/>
    </location>
    <ligand>
        <name>Mg(2+)</name>
        <dbReference type="ChEBI" id="CHEBI:18420"/>
    </ligand>
</feature>
<dbReference type="AlphaFoldDB" id="A0A1M5TH21"/>
<feature type="binding site" evidence="11">
    <location>
        <position position="25"/>
    </location>
    <ligand>
        <name>substrate</name>
    </ligand>
</feature>
<feature type="active site" description="Nucleophile" evidence="10">
    <location>
        <position position="9"/>
    </location>
</feature>